<comment type="caution">
    <text evidence="1">The sequence shown here is derived from an EMBL/GenBank/DDBJ whole genome shotgun (WGS) entry which is preliminary data.</text>
</comment>
<dbReference type="EMBL" id="SRZB01000004">
    <property type="protein sequence ID" value="TGX99852.1"/>
    <property type="molecule type" value="Genomic_DNA"/>
</dbReference>
<name>A0AC61R306_9FIRM</name>
<organism evidence="1 2">
    <name type="scientific">Hominisplanchenecus murintestinalis</name>
    <dbReference type="NCBI Taxonomy" id="2941517"/>
    <lineage>
        <taxon>Bacteria</taxon>
        <taxon>Bacillati</taxon>
        <taxon>Bacillota</taxon>
        <taxon>Clostridia</taxon>
        <taxon>Lachnospirales</taxon>
        <taxon>Lachnospiraceae</taxon>
        <taxon>Hominisplanchenecus</taxon>
    </lineage>
</organism>
<reference evidence="1" key="1">
    <citation type="submission" date="2019-04" db="EMBL/GenBank/DDBJ databases">
        <title>Microbes associate with the intestines of laboratory mice.</title>
        <authorList>
            <person name="Navarre W."/>
            <person name="Wong E."/>
            <person name="Huang K."/>
            <person name="Tropini C."/>
            <person name="Ng K."/>
            <person name="Yu B."/>
        </authorList>
    </citation>
    <scope>NUCLEOTIDE SEQUENCE</scope>
    <source>
        <strain evidence="1">NM72_1-8</strain>
    </source>
</reference>
<evidence type="ECO:0000313" key="1">
    <source>
        <dbReference type="EMBL" id="TGX99852.1"/>
    </source>
</evidence>
<protein>
    <submittedName>
        <fullName evidence="1">Galactose ABC transporter substrate-binding protein</fullName>
    </submittedName>
</protein>
<accession>A0AC61R306</accession>
<gene>
    <name evidence="1" type="ORF">E5357_03770</name>
</gene>
<keyword evidence="2" id="KW-1185">Reference proteome</keyword>
<sequence>MKKKVISALLATAMVAAMVAGCGSDDKTAATPAATEGGETEAANDETEAPAGTEAQDVTEALDNAGVDLSTADVAVFYYTYSDAYISSVRTALDSKLDELGVKYTDYDSNNTQATQNEQIQTAIASGANVLVVNVVTSGTVDVSSQIVQMAKDADIPVIFFNRAVEDADNEGTVLGSYDKCAFVGTDAPEAGHMQGKMIGEYLVENFDAIDLNGDGKISYAMFMGEQGNVEAIARTQYGVEDANAVLTEAGKPELEYFDANNADKFQVDPNGAWSTQAAQEYMTTNLSQFNEESGNMIELVICNNDGMAEGAIAALAVKGYNTGEEGAKVIPVFGVDATDSAKALIADGKMTGTIMQDAQGMADCISDLVANAGSGQDVVANVDTERFVIAENVANKIYVPYGIYTGAAE</sequence>
<evidence type="ECO:0000313" key="2">
    <source>
        <dbReference type="Proteomes" id="UP000307720"/>
    </source>
</evidence>
<dbReference type="Proteomes" id="UP000307720">
    <property type="component" value="Unassembled WGS sequence"/>
</dbReference>
<proteinExistence type="predicted"/>